<dbReference type="PANTHER" id="PTHR43580">
    <property type="entry name" value="OXIDOREDUCTASE GLYR1-RELATED"/>
    <property type="match status" value="1"/>
</dbReference>
<dbReference type="InterPro" id="IPR006115">
    <property type="entry name" value="6PGDH_NADP-bd"/>
</dbReference>
<dbReference type="Pfam" id="PF14833">
    <property type="entry name" value="NAD_binding_11"/>
    <property type="match status" value="1"/>
</dbReference>
<proteinExistence type="inferred from homology"/>
<keyword evidence="8" id="KW-1185">Reference proteome</keyword>
<dbReference type="InterPro" id="IPR029154">
    <property type="entry name" value="HIBADH-like_NADP-bd"/>
</dbReference>
<gene>
    <name evidence="7" type="ORF">BJ981_003867</name>
</gene>
<name>A0A7W8Z6U3_9ACTN</name>
<feature type="domain" description="6-phosphogluconate dehydrogenase NADP-binding" evidence="5">
    <location>
        <begin position="2"/>
        <end position="156"/>
    </location>
</feature>
<dbReference type="AlphaFoldDB" id="A0A7W8Z6U3"/>
<organism evidence="7 8">
    <name type="scientific">Sphaerisporangium krabiense</name>
    <dbReference type="NCBI Taxonomy" id="763782"/>
    <lineage>
        <taxon>Bacteria</taxon>
        <taxon>Bacillati</taxon>
        <taxon>Actinomycetota</taxon>
        <taxon>Actinomycetes</taxon>
        <taxon>Streptosporangiales</taxon>
        <taxon>Streptosporangiaceae</taxon>
        <taxon>Sphaerisporangium</taxon>
    </lineage>
</organism>
<evidence type="ECO:0000256" key="1">
    <source>
        <dbReference type="ARBA" id="ARBA00009080"/>
    </source>
</evidence>
<comment type="caution">
    <text evidence="7">The sequence shown here is derived from an EMBL/GenBank/DDBJ whole genome shotgun (WGS) entry which is preliminary data.</text>
</comment>
<dbReference type="Gene3D" id="1.10.1040.10">
    <property type="entry name" value="N-(1-d-carboxylethyl)-l-norvaline Dehydrogenase, domain 2"/>
    <property type="match status" value="1"/>
</dbReference>
<keyword evidence="2" id="KW-0560">Oxidoreductase</keyword>
<evidence type="ECO:0000313" key="7">
    <source>
        <dbReference type="EMBL" id="MBB5628168.1"/>
    </source>
</evidence>
<sequence>MQIAVLGMGNMGRAVARRLIEHGTEITIWNRTPGRAAELVQAGATEAATPADAAKGADAVLMSLADDRAVLDVAGRLADATQTGDGAPVLVDMSTVSPQTSRLLRDAEPGRGFVAAPIIGAPQTIAHGRATALVAGERRLVDRLEPVLSQIFHAHTYCGEDPGAATTFKLLNNYLLISAMAVVAEVVAAAEAAGLDTELLRGELHQWPTVPPALLNRIDDTVGGDHHGWFSTRLGAKDVRLVAEVAESNGLPLPIARLVEKRFEEAARHTSAEADIAAVVELVRAERGPRPVTAAHG</sequence>
<dbReference type="GO" id="GO:0016491">
    <property type="term" value="F:oxidoreductase activity"/>
    <property type="evidence" value="ECO:0007669"/>
    <property type="project" value="UniProtKB-KW"/>
</dbReference>
<evidence type="ECO:0000256" key="2">
    <source>
        <dbReference type="ARBA" id="ARBA00023002"/>
    </source>
</evidence>
<evidence type="ECO:0000259" key="6">
    <source>
        <dbReference type="Pfam" id="PF14833"/>
    </source>
</evidence>
<dbReference type="GO" id="GO:0051287">
    <property type="term" value="F:NAD binding"/>
    <property type="evidence" value="ECO:0007669"/>
    <property type="project" value="InterPro"/>
</dbReference>
<dbReference type="RefSeq" id="WP_184612729.1">
    <property type="nucleotide sequence ID" value="NZ_BOOS01000017.1"/>
</dbReference>
<dbReference type="GO" id="GO:0050661">
    <property type="term" value="F:NADP binding"/>
    <property type="evidence" value="ECO:0007669"/>
    <property type="project" value="InterPro"/>
</dbReference>
<dbReference type="SUPFAM" id="SSF51735">
    <property type="entry name" value="NAD(P)-binding Rossmann-fold domains"/>
    <property type="match status" value="1"/>
</dbReference>
<dbReference type="Proteomes" id="UP000588112">
    <property type="component" value="Unassembled WGS sequence"/>
</dbReference>
<evidence type="ECO:0000256" key="4">
    <source>
        <dbReference type="PIRSR" id="PIRSR000103-1"/>
    </source>
</evidence>
<dbReference type="InterPro" id="IPR051265">
    <property type="entry name" value="HIBADH-related_NP60_sf"/>
</dbReference>
<protein>
    <submittedName>
        <fullName evidence="7">3-hydroxyisobutyrate dehydrogenase-like beta-hydroxyacid dehydrogenase</fullName>
    </submittedName>
</protein>
<dbReference type="SUPFAM" id="SSF48179">
    <property type="entry name" value="6-phosphogluconate dehydrogenase C-terminal domain-like"/>
    <property type="match status" value="1"/>
</dbReference>
<dbReference type="PIRSF" id="PIRSF000103">
    <property type="entry name" value="HIBADH"/>
    <property type="match status" value="1"/>
</dbReference>
<dbReference type="InterPro" id="IPR036291">
    <property type="entry name" value="NAD(P)-bd_dom_sf"/>
</dbReference>
<dbReference type="Pfam" id="PF03446">
    <property type="entry name" value="NAD_binding_2"/>
    <property type="match status" value="1"/>
</dbReference>
<evidence type="ECO:0000259" key="5">
    <source>
        <dbReference type="Pfam" id="PF03446"/>
    </source>
</evidence>
<dbReference type="PANTHER" id="PTHR43580:SF2">
    <property type="entry name" value="CYTOKINE-LIKE NUCLEAR FACTOR N-PAC"/>
    <property type="match status" value="1"/>
</dbReference>
<comment type="similarity">
    <text evidence="1">Belongs to the HIBADH-related family.</text>
</comment>
<evidence type="ECO:0000313" key="8">
    <source>
        <dbReference type="Proteomes" id="UP000588112"/>
    </source>
</evidence>
<dbReference type="Gene3D" id="3.40.50.720">
    <property type="entry name" value="NAD(P)-binding Rossmann-like Domain"/>
    <property type="match status" value="1"/>
</dbReference>
<dbReference type="InterPro" id="IPR015815">
    <property type="entry name" value="HIBADH-related"/>
</dbReference>
<reference evidence="7 8" key="1">
    <citation type="submission" date="2020-08" db="EMBL/GenBank/DDBJ databases">
        <title>Sequencing the genomes of 1000 actinobacteria strains.</title>
        <authorList>
            <person name="Klenk H.-P."/>
        </authorList>
    </citation>
    <scope>NUCLEOTIDE SEQUENCE [LARGE SCALE GENOMIC DNA]</scope>
    <source>
        <strain evidence="7 8">DSM 45790</strain>
    </source>
</reference>
<accession>A0A7W8Z6U3</accession>
<dbReference type="EMBL" id="JACHBR010000001">
    <property type="protein sequence ID" value="MBB5628168.1"/>
    <property type="molecule type" value="Genomic_DNA"/>
</dbReference>
<evidence type="ECO:0000256" key="3">
    <source>
        <dbReference type="ARBA" id="ARBA00023027"/>
    </source>
</evidence>
<feature type="domain" description="3-hydroxyisobutyrate dehydrogenase-like NAD-binding" evidence="6">
    <location>
        <begin position="163"/>
        <end position="282"/>
    </location>
</feature>
<dbReference type="InterPro" id="IPR008927">
    <property type="entry name" value="6-PGluconate_DH-like_C_sf"/>
</dbReference>
<dbReference type="InterPro" id="IPR013328">
    <property type="entry name" value="6PGD_dom2"/>
</dbReference>
<keyword evidence="3" id="KW-0520">NAD</keyword>
<feature type="active site" evidence="4">
    <location>
        <position position="169"/>
    </location>
</feature>